<keyword evidence="5 6" id="KW-0472">Membrane</keyword>
<dbReference type="Gene3D" id="3.30.450.20">
    <property type="entry name" value="PAS domain"/>
    <property type="match status" value="1"/>
</dbReference>
<evidence type="ECO:0000256" key="1">
    <source>
        <dbReference type="ARBA" id="ARBA00004651"/>
    </source>
</evidence>
<feature type="transmembrane region" description="Helical" evidence="6">
    <location>
        <begin position="178"/>
        <end position="199"/>
    </location>
</feature>
<evidence type="ECO:0000256" key="6">
    <source>
        <dbReference type="SAM" id="Phobius"/>
    </source>
</evidence>
<dbReference type="SUPFAM" id="SSF55785">
    <property type="entry name" value="PYP-like sensor domain (PAS domain)"/>
    <property type="match status" value="1"/>
</dbReference>
<keyword evidence="9" id="KW-1185">Reference proteome</keyword>
<keyword evidence="3 6" id="KW-0812">Transmembrane</keyword>
<dbReference type="OrthoDB" id="8673582at2"/>
<feature type="transmembrane region" description="Helical" evidence="6">
    <location>
        <begin position="239"/>
        <end position="257"/>
    </location>
</feature>
<evidence type="ECO:0000313" key="8">
    <source>
        <dbReference type="EMBL" id="SAL44827.1"/>
    </source>
</evidence>
<keyword evidence="4 6" id="KW-1133">Transmembrane helix</keyword>
<keyword evidence="2" id="KW-1003">Cell membrane</keyword>
<name>A0A158HL44_9BURK</name>
<dbReference type="InterPro" id="IPR035965">
    <property type="entry name" value="PAS-like_dom_sf"/>
</dbReference>
<reference evidence="8" key="1">
    <citation type="submission" date="2016-01" db="EMBL/GenBank/DDBJ databases">
        <authorList>
            <person name="Peeters C."/>
        </authorList>
    </citation>
    <scope>NUCLEOTIDE SEQUENCE [LARGE SCALE GENOMIC DNA]</scope>
    <source>
        <strain evidence="8">LMG 22940</strain>
    </source>
</reference>
<proteinExistence type="predicted"/>
<evidence type="ECO:0000256" key="2">
    <source>
        <dbReference type="ARBA" id="ARBA00022475"/>
    </source>
</evidence>
<feature type="transmembrane region" description="Helical" evidence="6">
    <location>
        <begin position="32"/>
        <end position="50"/>
    </location>
</feature>
<comment type="subcellular location">
    <subcellularLocation>
        <location evidence="1">Cell membrane</location>
        <topology evidence="1">Multi-pass membrane protein</topology>
    </subcellularLocation>
</comment>
<comment type="caution">
    <text evidence="8">The sequence shown here is derived from an EMBL/GenBank/DDBJ whole genome shotgun (WGS) entry which is preliminary data.</text>
</comment>
<dbReference type="GO" id="GO:0005886">
    <property type="term" value="C:plasma membrane"/>
    <property type="evidence" value="ECO:0007669"/>
    <property type="project" value="UniProtKB-SubCell"/>
</dbReference>
<feature type="domain" description="MASE1" evidence="7">
    <location>
        <begin position="13"/>
        <end position="282"/>
    </location>
</feature>
<evidence type="ECO:0000256" key="3">
    <source>
        <dbReference type="ARBA" id="ARBA00022692"/>
    </source>
</evidence>
<accession>A0A158HL44</accession>
<feature type="transmembrane region" description="Helical" evidence="6">
    <location>
        <begin position="146"/>
        <end position="166"/>
    </location>
</feature>
<dbReference type="EMBL" id="FCON02000017">
    <property type="protein sequence ID" value="SAL44827.1"/>
    <property type="molecule type" value="Genomic_DNA"/>
</dbReference>
<evidence type="ECO:0000256" key="5">
    <source>
        <dbReference type="ARBA" id="ARBA00023136"/>
    </source>
</evidence>
<dbReference type="InterPro" id="IPR007895">
    <property type="entry name" value="MASE1"/>
</dbReference>
<feature type="transmembrane region" description="Helical" evidence="6">
    <location>
        <begin position="114"/>
        <end position="134"/>
    </location>
</feature>
<gene>
    <name evidence="8" type="ORF">AWB68_02113</name>
</gene>
<organism evidence="8 9">
    <name type="scientific">Caballeronia choica</name>
    <dbReference type="NCBI Taxonomy" id="326476"/>
    <lineage>
        <taxon>Bacteria</taxon>
        <taxon>Pseudomonadati</taxon>
        <taxon>Pseudomonadota</taxon>
        <taxon>Betaproteobacteria</taxon>
        <taxon>Burkholderiales</taxon>
        <taxon>Burkholderiaceae</taxon>
        <taxon>Caballeronia</taxon>
    </lineage>
</organism>
<dbReference type="Proteomes" id="UP000054770">
    <property type="component" value="Unassembled WGS sequence"/>
</dbReference>
<feature type="transmembrane region" description="Helical" evidence="6">
    <location>
        <begin position="81"/>
        <end position="102"/>
    </location>
</feature>
<feature type="transmembrane region" description="Helical" evidence="6">
    <location>
        <begin position="269"/>
        <end position="286"/>
    </location>
</feature>
<sequence>MRQRPQLSGLLWAIPYFFAAYASAILSTNVGPAASIWLPAGVAMAALMLTRPNGWPAVMIGIVAAQTLLGVWQGANLLLSLAVSLALISAPAVALAIVVRFAQVPLHGLYFLRALFFAALIESALAAAIDTALLSDGSAFWPSFQIRAFAHFVGIFVITPVFTTWARFRPTRSTTQGVAERVIGALAFVALVPCALMVFGWLSNDWAGQHFVIGMSYVPLVLCVLVALMWGARGGVMSVLALALIALGQTASGRGLFGSTPDDPSLFGVQMYLGVASVLVLLTTTLRGHRERATEDASRWRANMELALAGSGQLVYCFDTRTGRFEWGGDLESIAGRSPEEFATLDAVLAAVSLDDRARARARWLRAADGQPTREATFCLHTPQGAPVFVTDTSQPIGDLDESTAFIAGTWRTARAAQQFASVASAARLHPKAEAV</sequence>
<evidence type="ECO:0000313" key="9">
    <source>
        <dbReference type="Proteomes" id="UP000054770"/>
    </source>
</evidence>
<protein>
    <submittedName>
        <fullName evidence="8">Integral membrane sensor protein</fullName>
    </submittedName>
</protein>
<dbReference type="RefSeq" id="WP_087644286.1">
    <property type="nucleotide sequence ID" value="NZ_FCON02000017.1"/>
</dbReference>
<dbReference type="Pfam" id="PF05231">
    <property type="entry name" value="MASE1"/>
    <property type="match status" value="1"/>
</dbReference>
<evidence type="ECO:0000256" key="4">
    <source>
        <dbReference type="ARBA" id="ARBA00022989"/>
    </source>
</evidence>
<dbReference type="AlphaFoldDB" id="A0A158HL44"/>
<feature type="transmembrane region" description="Helical" evidence="6">
    <location>
        <begin position="211"/>
        <end position="232"/>
    </location>
</feature>
<feature type="transmembrane region" description="Helical" evidence="6">
    <location>
        <begin position="57"/>
        <end position="75"/>
    </location>
</feature>
<evidence type="ECO:0000259" key="7">
    <source>
        <dbReference type="Pfam" id="PF05231"/>
    </source>
</evidence>